<evidence type="ECO:0000313" key="4">
    <source>
        <dbReference type="EMBL" id="KMW57463.1"/>
    </source>
</evidence>
<name>A0A0J9GV61_9RHOB</name>
<dbReference type="InterPro" id="IPR004843">
    <property type="entry name" value="Calcineurin-like_PHP"/>
</dbReference>
<reference evidence="4 5" key="1">
    <citation type="submission" date="2015-06" db="EMBL/GenBank/DDBJ databases">
        <title>Draft genome sequence of an Alphaproteobacteria species associated to the Mediterranean sponge Oscarella lobularis.</title>
        <authorList>
            <person name="Jourda C."/>
            <person name="Santini S."/>
            <person name="Claverie J.-M."/>
        </authorList>
    </citation>
    <scope>NUCLEOTIDE SEQUENCE [LARGE SCALE GENOMIC DNA]</scope>
    <source>
        <strain evidence="4">IGS</strain>
    </source>
</reference>
<keyword evidence="5" id="KW-1185">Reference proteome</keyword>
<dbReference type="AlphaFoldDB" id="A0A0J9GV61"/>
<dbReference type="STRING" id="1675527.AIOL_002428"/>
<organism evidence="4 5">
    <name type="scientific">Candidatus Rhodobacter oscarellae</name>
    <dbReference type="NCBI Taxonomy" id="1675527"/>
    <lineage>
        <taxon>Bacteria</taxon>
        <taxon>Pseudomonadati</taxon>
        <taxon>Pseudomonadota</taxon>
        <taxon>Alphaproteobacteria</taxon>
        <taxon>Rhodobacterales</taxon>
        <taxon>Rhodobacter group</taxon>
        <taxon>Rhodobacter</taxon>
    </lineage>
</organism>
<sequence>MLRIAILSDIHWGFAPMSAARMEAVKRRVAALCPDLVVFLGDLAGGHGKPRVQANVAAGAEALKGLSAPLGAFAVLGNHDWHDDPAAQARKAGPVAAQAHLEAAGFTFLENQAQRPGRDDIWLAGITSQQAIKGRSWWRKERAGRDDLEAALRQAPGDDPIVLLAHEPDIFPDIADPRVVLTLSGHTHAGQLRLFGRALYAPSRHGTRYAYGHFEERGRHLVVSAGLGASSIPLRIGTVPEITLVEIAGPST</sequence>
<dbReference type="CDD" id="cd07385">
    <property type="entry name" value="MPP_YkuE_C"/>
    <property type="match status" value="1"/>
</dbReference>
<proteinExistence type="predicted"/>
<dbReference type="Pfam" id="PF00149">
    <property type="entry name" value="Metallophos"/>
    <property type="match status" value="1"/>
</dbReference>
<dbReference type="Gene3D" id="3.60.21.10">
    <property type="match status" value="1"/>
</dbReference>
<accession>A0A0J9GV61</accession>
<dbReference type="PANTHER" id="PTHR31302">
    <property type="entry name" value="TRANSMEMBRANE PROTEIN WITH METALLOPHOSPHOESTERASE DOMAIN-RELATED"/>
    <property type="match status" value="1"/>
</dbReference>
<keyword evidence="1" id="KW-0479">Metal-binding</keyword>
<dbReference type="GO" id="GO:0008758">
    <property type="term" value="F:UDP-2,3-diacylglucosamine hydrolase activity"/>
    <property type="evidence" value="ECO:0007669"/>
    <property type="project" value="TreeGrafter"/>
</dbReference>
<dbReference type="InterPro" id="IPR051158">
    <property type="entry name" value="Metallophosphoesterase_sf"/>
</dbReference>
<dbReference type="Proteomes" id="UP000037178">
    <property type="component" value="Unassembled WGS sequence"/>
</dbReference>
<dbReference type="GO" id="GO:0016020">
    <property type="term" value="C:membrane"/>
    <property type="evidence" value="ECO:0007669"/>
    <property type="project" value="GOC"/>
</dbReference>
<comment type="caution">
    <text evidence="4">The sequence shown here is derived from an EMBL/GenBank/DDBJ whole genome shotgun (WGS) entry which is preliminary data.</text>
</comment>
<dbReference type="PATRIC" id="fig|1675527.3.peg.2549"/>
<dbReference type="GO" id="GO:0046872">
    <property type="term" value="F:metal ion binding"/>
    <property type="evidence" value="ECO:0007669"/>
    <property type="project" value="UniProtKB-KW"/>
</dbReference>
<keyword evidence="2" id="KW-0378">Hydrolase</keyword>
<evidence type="ECO:0000313" key="5">
    <source>
        <dbReference type="Proteomes" id="UP000037178"/>
    </source>
</evidence>
<evidence type="ECO:0000256" key="1">
    <source>
        <dbReference type="ARBA" id="ARBA00022723"/>
    </source>
</evidence>
<dbReference type="SUPFAM" id="SSF56300">
    <property type="entry name" value="Metallo-dependent phosphatases"/>
    <property type="match status" value="1"/>
</dbReference>
<feature type="domain" description="Calcineurin-like phosphoesterase" evidence="3">
    <location>
        <begin position="2"/>
        <end position="189"/>
    </location>
</feature>
<dbReference type="InterPro" id="IPR029052">
    <property type="entry name" value="Metallo-depent_PP-like"/>
</dbReference>
<dbReference type="PANTHER" id="PTHR31302:SF31">
    <property type="entry name" value="PHOSPHODIESTERASE YAEI"/>
    <property type="match status" value="1"/>
</dbReference>
<evidence type="ECO:0000259" key="3">
    <source>
        <dbReference type="Pfam" id="PF00149"/>
    </source>
</evidence>
<dbReference type="GO" id="GO:0009245">
    <property type="term" value="P:lipid A biosynthetic process"/>
    <property type="evidence" value="ECO:0007669"/>
    <property type="project" value="TreeGrafter"/>
</dbReference>
<gene>
    <name evidence="4" type="ORF">AIOL_002428</name>
</gene>
<dbReference type="EMBL" id="LFTY01000002">
    <property type="protein sequence ID" value="KMW57463.1"/>
    <property type="molecule type" value="Genomic_DNA"/>
</dbReference>
<protein>
    <recommendedName>
        <fullName evidence="3">Calcineurin-like phosphoesterase domain-containing protein</fullName>
    </recommendedName>
</protein>
<evidence type="ECO:0000256" key="2">
    <source>
        <dbReference type="ARBA" id="ARBA00022801"/>
    </source>
</evidence>